<name>A0A926VBZ8_9CYAN</name>
<dbReference type="Proteomes" id="UP000641646">
    <property type="component" value="Unassembled WGS sequence"/>
</dbReference>
<gene>
    <name evidence="1" type="ORF">H6G03_07715</name>
</gene>
<reference evidence="1" key="1">
    <citation type="journal article" date="2015" name="ISME J.">
        <title>Draft Genome Sequence of Streptomyces incarnatus NRRL8089, which Produces the Nucleoside Antibiotic Sinefungin.</title>
        <authorList>
            <person name="Oshima K."/>
            <person name="Hattori M."/>
            <person name="Shimizu H."/>
            <person name="Fukuda K."/>
            <person name="Nemoto M."/>
            <person name="Inagaki K."/>
            <person name="Tamura T."/>
        </authorList>
    </citation>
    <scope>NUCLEOTIDE SEQUENCE</scope>
    <source>
        <strain evidence="1">FACHB-1375</strain>
    </source>
</reference>
<accession>A0A926VBZ8</accession>
<keyword evidence="2" id="KW-1185">Reference proteome</keyword>
<dbReference type="AlphaFoldDB" id="A0A926VBZ8"/>
<protein>
    <submittedName>
        <fullName evidence="1">Uncharacterized protein</fullName>
    </submittedName>
</protein>
<organism evidence="1 2">
    <name type="scientific">Aerosakkonema funiforme FACHB-1375</name>
    <dbReference type="NCBI Taxonomy" id="2949571"/>
    <lineage>
        <taxon>Bacteria</taxon>
        <taxon>Bacillati</taxon>
        <taxon>Cyanobacteriota</taxon>
        <taxon>Cyanophyceae</taxon>
        <taxon>Oscillatoriophycideae</taxon>
        <taxon>Aerosakkonematales</taxon>
        <taxon>Aerosakkonemataceae</taxon>
        <taxon>Aerosakkonema</taxon>
    </lineage>
</organism>
<evidence type="ECO:0000313" key="1">
    <source>
        <dbReference type="EMBL" id="MBD2180986.1"/>
    </source>
</evidence>
<comment type="caution">
    <text evidence="1">The sequence shown here is derived from an EMBL/GenBank/DDBJ whole genome shotgun (WGS) entry which is preliminary data.</text>
</comment>
<evidence type="ECO:0000313" key="2">
    <source>
        <dbReference type="Proteomes" id="UP000641646"/>
    </source>
</evidence>
<reference evidence="1" key="2">
    <citation type="submission" date="2020-08" db="EMBL/GenBank/DDBJ databases">
        <authorList>
            <person name="Chen M."/>
            <person name="Teng W."/>
            <person name="Zhao L."/>
            <person name="Hu C."/>
            <person name="Zhou Y."/>
            <person name="Han B."/>
            <person name="Song L."/>
            <person name="Shu W."/>
        </authorList>
    </citation>
    <scope>NUCLEOTIDE SEQUENCE</scope>
    <source>
        <strain evidence="1">FACHB-1375</strain>
    </source>
</reference>
<proteinExistence type="predicted"/>
<dbReference type="EMBL" id="JACJPW010000014">
    <property type="protein sequence ID" value="MBD2180986.1"/>
    <property type="molecule type" value="Genomic_DNA"/>
</dbReference>
<sequence>MLKNWRTMSKCQMYCFRADYQSSIHFDERTVPDWLRLEADWQGYKLLTLPEVADVARVLGALSIEDSADEWISHLESLGLKGVQQVTCEEWFEDRRYC</sequence>